<dbReference type="OMA" id="IYTYVAS"/>
<sequence length="351" mass="34138">MLAADTGNVWTWNPTPTPTVTSLSPVSGPLSGGNVVTVTGTNLTGTISVTFGGVTAPFFVVLSSTALNATVPASTVAGTVDVVVTTPNGSSPINPGDQYTYIAGPAPTAVEPSADLISGGTQVAITGSGLTGTTSVLFGTIPGTAINVVSDSEVDVTTPSHAIGTVPITVTSTGGTNSSLTFTFEAPPIISTITPAFGSTAGGTAVSISGAGLSNTNEVLFGATPATAQAIISDNQLTATSPPGPAGLAPVTVVTDAAFSDAVPFTYLGAPTLAALSPTTGSRLGGNNVTLTGSGFTQATAVTFDTSGALFTVEDDGTITAVAPAHVALGAVPVTVTTPGGISGPQTYTYT</sequence>
<gene>
    <name evidence="3" type="ORF">PROQFM164_S09g000092</name>
</gene>
<keyword evidence="1" id="KW-0732">Signal</keyword>
<dbReference type="SUPFAM" id="SSF81296">
    <property type="entry name" value="E set domains"/>
    <property type="match status" value="4"/>
</dbReference>
<feature type="domain" description="IPT/TIG" evidence="2">
    <location>
        <begin position="187"/>
        <end position="268"/>
    </location>
</feature>
<evidence type="ECO:0000259" key="2">
    <source>
        <dbReference type="SMART" id="SM00429"/>
    </source>
</evidence>
<proteinExistence type="predicted"/>
<dbReference type="SMART" id="SM00429">
    <property type="entry name" value="IPT"/>
    <property type="match status" value="4"/>
</dbReference>
<feature type="domain" description="IPT/TIG" evidence="2">
    <location>
        <begin position="104"/>
        <end position="185"/>
    </location>
</feature>
<dbReference type="Pfam" id="PF01833">
    <property type="entry name" value="TIG"/>
    <property type="match status" value="4"/>
</dbReference>
<dbReference type="CDD" id="cd00603">
    <property type="entry name" value="IPT_PCSR"/>
    <property type="match status" value="1"/>
</dbReference>
<name>W6QQB5_PENRF</name>
<feature type="domain" description="IPT/TIG" evidence="2">
    <location>
        <begin position="270"/>
        <end position="351"/>
    </location>
</feature>
<dbReference type="PANTHER" id="PTHR46769:SF2">
    <property type="entry name" value="FIBROCYSTIN-L ISOFORM 2 PRECURSOR-RELATED"/>
    <property type="match status" value="1"/>
</dbReference>
<feature type="domain" description="IPT/TIG" evidence="2">
    <location>
        <begin position="17"/>
        <end position="102"/>
    </location>
</feature>
<dbReference type="InterPro" id="IPR014756">
    <property type="entry name" value="Ig_E-set"/>
</dbReference>
<dbReference type="EMBL" id="HG792023">
    <property type="protein sequence ID" value="CDM38176.1"/>
    <property type="molecule type" value="Genomic_DNA"/>
</dbReference>
<dbReference type="PANTHER" id="PTHR46769">
    <property type="entry name" value="POLYCYSTIC KIDNEY AND HEPATIC DISEASE 1 (AUTOSOMAL RECESSIVE)-LIKE 1"/>
    <property type="match status" value="1"/>
</dbReference>
<dbReference type="OrthoDB" id="4368023at2759"/>
<dbReference type="InterPro" id="IPR002909">
    <property type="entry name" value="IPT_dom"/>
</dbReference>
<dbReference type="CDD" id="cd00102">
    <property type="entry name" value="IPT"/>
    <property type="match status" value="1"/>
</dbReference>
<evidence type="ECO:0000256" key="1">
    <source>
        <dbReference type="ARBA" id="ARBA00022729"/>
    </source>
</evidence>
<organism evidence="3 4">
    <name type="scientific">Penicillium roqueforti (strain FM164)</name>
    <dbReference type="NCBI Taxonomy" id="1365484"/>
    <lineage>
        <taxon>Eukaryota</taxon>
        <taxon>Fungi</taxon>
        <taxon>Dikarya</taxon>
        <taxon>Ascomycota</taxon>
        <taxon>Pezizomycotina</taxon>
        <taxon>Eurotiomycetes</taxon>
        <taxon>Eurotiomycetidae</taxon>
        <taxon>Eurotiales</taxon>
        <taxon>Aspergillaceae</taxon>
        <taxon>Penicillium</taxon>
    </lineage>
</organism>
<protein>
    <submittedName>
        <fullName evidence="3">1,4-alpha-glucan-branching enzyme</fullName>
    </submittedName>
</protein>
<keyword evidence="4" id="KW-1185">Reference proteome</keyword>
<accession>W6QQB5</accession>
<dbReference type="InterPro" id="IPR013783">
    <property type="entry name" value="Ig-like_fold"/>
</dbReference>
<dbReference type="InterPro" id="IPR052387">
    <property type="entry name" value="Fibrocystin"/>
</dbReference>
<dbReference type="STRING" id="1365484.W6QQB5"/>
<dbReference type="Gene3D" id="2.60.40.10">
    <property type="entry name" value="Immunoglobulins"/>
    <property type="match status" value="4"/>
</dbReference>
<evidence type="ECO:0000313" key="4">
    <source>
        <dbReference type="Proteomes" id="UP000030686"/>
    </source>
</evidence>
<dbReference type="Proteomes" id="UP000030686">
    <property type="component" value="Unassembled WGS sequence"/>
</dbReference>
<reference evidence="3" key="1">
    <citation type="journal article" date="2014" name="Nat. Commun.">
        <title>Multiple recent horizontal transfers of a large genomic region in cheese making fungi.</title>
        <authorList>
            <person name="Cheeseman K."/>
            <person name="Ropars J."/>
            <person name="Renault P."/>
            <person name="Dupont J."/>
            <person name="Gouzy J."/>
            <person name="Branca A."/>
            <person name="Abraham A.L."/>
            <person name="Ceppi M."/>
            <person name="Conseiller E."/>
            <person name="Debuchy R."/>
            <person name="Malagnac F."/>
            <person name="Goarin A."/>
            <person name="Silar P."/>
            <person name="Lacoste S."/>
            <person name="Sallet E."/>
            <person name="Bensimon A."/>
            <person name="Giraud T."/>
            <person name="Brygoo Y."/>
        </authorList>
    </citation>
    <scope>NUCLEOTIDE SEQUENCE [LARGE SCALE GENOMIC DNA]</scope>
    <source>
        <strain evidence="3">FM164</strain>
    </source>
</reference>
<dbReference type="AlphaFoldDB" id="W6QQB5"/>
<evidence type="ECO:0000313" key="3">
    <source>
        <dbReference type="EMBL" id="CDM38176.1"/>
    </source>
</evidence>